<name>A0A1I0CFZ4_9PROT</name>
<sequence length="115" mass="12803">MRVAGQVLIDSDVDTFHDATLYVYAEDVGMLDESAVPLAVERIDHVSHRKGETTALPFVVDFTVKNPCSDTIVRAHISMSKTPEICRGDWVTVQAFSVDLSSRHDNMLLQLQKVT</sequence>
<protein>
    <submittedName>
        <fullName evidence="1">Uncharacterized protein</fullName>
    </submittedName>
</protein>
<dbReference type="Proteomes" id="UP000199345">
    <property type="component" value="Unassembled WGS sequence"/>
</dbReference>
<evidence type="ECO:0000313" key="2">
    <source>
        <dbReference type="Proteomes" id="UP000199345"/>
    </source>
</evidence>
<dbReference type="EMBL" id="FOIA01000014">
    <property type="protein sequence ID" value="SET18272.1"/>
    <property type="molecule type" value="Genomic_DNA"/>
</dbReference>
<dbReference type="OrthoDB" id="9831228at2"/>
<keyword evidence="2" id="KW-1185">Reference proteome</keyword>
<organism evidence="1 2">
    <name type="scientific">Nitrosomonas marina</name>
    <dbReference type="NCBI Taxonomy" id="917"/>
    <lineage>
        <taxon>Bacteria</taxon>
        <taxon>Pseudomonadati</taxon>
        <taxon>Pseudomonadota</taxon>
        <taxon>Betaproteobacteria</taxon>
        <taxon>Nitrosomonadales</taxon>
        <taxon>Nitrosomonadaceae</taxon>
        <taxon>Nitrosomonas</taxon>
    </lineage>
</organism>
<proteinExistence type="predicted"/>
<dbReference type="AlphaFoldDB" id="A0A1I0CFZ4"/>
<dbReference type="RefSeq" id="WP_090658449.1">
    <property type="nucleotide sequence ID" value="NZ_FOIA01000014.1"/>
</dbReference>
<accession>A0A1I0CFZ4</accession>
<reference evidence="2" key="1">
    <citation type="submission" date="2016-10" db="EMBL/GenBank/DDBJ databases">
        <authorList>
            <person name="Varghese N."/>
            <person name="Submissions S."/>
        </authorList>
    </citation>
    <scope>NUCLEOTIDE SEQUENCE [LARGE SCALE GENOMIC DNA]</scope>
    <source>
        <strain evidence="2">Nm71</strain>
    </source>
</reference>
<gene>
    <name evidence="1" type="ORF">SAMN05216326_11480</name>
</gene>
<evidence type="ECO:0000313" key="1">
    <source>
        <dbReference type="EMBL" id="SET18272.1"/>
    </source>
</evidence>